<keyword evidence="3" id="KW-1185">Reference proteome</keyword>
<feature type="signal peptide" evidence="1">
    <location>
        <begin position="1"/>
        <end position="17"/>
    </location>
</feature>
<evidence type="ECO:0000313" key="2">
    <source>
        <dbReference type="EMBL" id="MQA41211.1"/>
    </source>
</evidence>
<reference evidence="2 3" key="1">
    <citation type="submission" date="2019-10" db="EMBL/GenBank/DDBJ databases">
        <title>Two novel species isolated from a subtropical stream in China.</title>
        <authorList>
            <person name="Lu H."/>
        </authorList>
    </citation>
    <scope>NUCLEOTIDE SEQUENCE [LARGE SCALE GENOMIC DNA]</scope>
    <source>
        <strain evidence="2 3">FT29W</strain>
    </source>
</reference>
<dbReference type="Proteomes" id="UP000440498">
    <property type="component" value="Unassembled WGS sequence"/>
</dbReference>
<evidence type="ECO:0000313" key="3">
    <source>
        <dbReference type="Proteomes" id="UP000440498"/>
    </source>
</evidence>
<accession>A0A6A7N876</accession>
<dbReference type="RefSeq" id="WP_152840485.1">
    <property type="nucleotide sequence ID" value="NZ_WHUG01000012.1"/>
</dbReference>
<keyword evidence="1" id="KW-0732">Signal</keyword>
<dbReference type="AlphaFoldDB" id="A0A6A7N876"/>
<dbReference type="Gene3D" id="3.40.190.10">
    <property type="entry name" value="Periplasmic binding protein-like II"/>
    <property type="match status" value="2"/>
</dbReference>
<protein>
    <submittedName>
        <fullName evidence="2">Transporter substrate-binding domain-containing protein</fullName>
    </submittedName>
</protein>
<sequence>MKVYALSLLMAAGAASAQTPAAPPVPPPAAPLALHFSHSPPLQYADSRGVLTGHVAKPAIAALKAAGIPFQVRQTPAKMQLVLMQGDQEQACMLGWLQTPERERTGKFSEVVYEDKRPFALTWNGNAAMHDEEPLKDTLSDKNLRAVVTRGASYGVAIDRGLLRYKTTTIPSTADTQQLLDMLRRHSIDYFFITEEELEEAVKTSGYPASHYKRIYFSDLYKGYERRLWCSKSVPDETFKRLNAAIVRLRK</sequence>
<dbReference type="SUPFAM" id="SSF53850">
    <property type="entry name" value="Periplasmic binding protein-like II"/>
    <property type="match status" value="1"/>
</dbReference>
<comment type="caution">
    <text evidence="2">The sequence shown here is derived from an EMBL/GenBank/DDBJ whole genome shotgun (WGS) entry which is preliminary data.</text>
</comment>
<feature type="chain" id="PRO_5025605046" evidence="1">
    <location>
        <begin position="18"/>
        <end position="251"/>
    </location>
</feature>
<evidence type="ECO:0000256" key="1">
    <source>
        <dbReference type="SAM" id="SignalP"/>
    </source>
</evidence>
<proteinExistence type="predicted"/>
<gene>
    <name evidence="2" type="ORF">GEV02_24005</name>
</gene>
<dbReference type="EMBL" id="WHUG01000012">
    <property type="protein sequence ID" value="MQA41211.1"/>
    <property type="molecule type" value="Genomic_DNA"/>
</dbReference>
<organism evidence="2 3">
    <name type="scientific">Rugamonas aquatica</name>
    <dbReference type="NCBI Taxonomy" id="2743357"/>
    <lineage>
        <taxon>Bacteria</taxon>
        <taxon>Pseudomonadati</taxon>
        <taxon>Pseudomonadota</taxon>
        <taxon>Betaproteobacteria</taxon>
        <taxon>Burkholderiales</taxon>
        <taxon>Oxalobacteraceae</taxon>
        <taxon>Telluria group</taxon>
        <taxon>Rugamonas</taxon>
    </lineage>
</organism>
<name>A0A6A7N876_9BURK</name>